<accession>A0AA37ME40</accession>
<comment type="caution">
    <text evidence="2">The sequence shown here is derived from an EMBL/GenBank/DDBJ whole genome shotgun (WGS) entry which is preliminary data.</text>
</comment>
<keyword evidence="3" id="KW-1185">Reference proteome</keyword>
<dbReference type="RefSeq" id="WP_238304913.1">
    <property type="nucleotide sequence ID" value="NZ_BPQM01000107.1"/>
</dbReference>
<dbReference type="AlphaFoldDB" id="A0AA37ME40"/>
<gene>
    <name evidence="2" type="ORF">NBEOAGPD_3961</name>
</gene>
<dbReference type="EMBL" id="BPQM01000107">
    <property type="protein sequence ID" value="GJD80718.1"/>
    <property type="molecule type" value="Genomic_DNA"/>
</dbReference>
<evidence type="ECO:0000313" key="2">
    <source>
        <dbReference type="EMBL" id="GJD80718.1"/>
    </source>
</evidence>
<dbReference type="Proteomes" id="UP001055108">
    <property type="component" value="Unassembled WGS sequence"/>
</dbReference>
<evidence type="ECO:0000256" key="1">
    <source>
        <dbReference type="SAM" id="MobiDB-lite"/>
    </source>
</evidence>
<reference evidence="2" key="1">
    <citation type="journal article" date="2016" name="Front. Microbiol.">
        <title>Genome Sequence of the Piezophilic, Mesophilic Sulfate-Reducing Bacterium Desulfovibrio indicus J2T.</title>
        <authorList>
            <person name="Cao J."/>
            <person name="Maignien L."/>
            <person name="Shao Z."/>
            <person name="Alain K."/>
            <person name="Jebbar M."/>
        </authorList>
    </citation>
    <scope>NUCLEOTIDE SEQUENCE</scope>
    <source>
        <strain evidence="2">NBRC 103626</strain>
    </source>
</reference>
<organism evidence="2 3">
    <name type="scientific">Methylobacterium gregans</name>
    <dbReference type="NCBI Taxonomy" id="374424"/>
    <lineage>
        <taxon>Bacteria</taxon>
        <taxon>Pseudomonadati</taxon>
        <taxon>Pseudomonadota</taxon>
        <taxon>Alphaproteobacteria</taxon>
        <taxon>Hyphomicrobiales</taxon>
        <taxon>Methylobacteriaceae</taxon>
        <taxon>Methylobacterium</taxon>
    </lineage>
</organism>
<proteinExistence type="predicted"/>
<feature type="region of interest" description="Disordered" evidence="1">
    <location>
        <begin position="63"/>
        <end position="82"/>
    </location>
</feature>
<name>A0AA37ME40_9HYPH</name>
<reference evidence="2" key="2">
    <citation type="submission" date="2021-08" db="EMBL/GenBank/DDBJ databases">
        <authorList>
            <person name="Tani A."/>
            <person name="Ola A."/>
            <person name="Ogura Y."/>
            <person name="Katsura K."/>
            <person name="Hayashi T."/>
        </authorList>
    </citation>
    <scope>NUCLEOTIDE SEQUENCE</scope>
    <source>
        <strain evidence="2">NBRC 103626</strain>
    </source>
</reference>
<evidence type="ECO:0000313" key="3">
    <source>
        <dbReference type="Proteomes" id="UP001055108"/>
    </source>
</evidence>
<sequence length="82" mass="8745">MRKLQYDTRTAAALASAAQADPDARAALRRLAEICIEAHGIVAREGPEEVRLPLEKLLGRIGRQLGSHPEDDVATEAQTAGG</sequence>
<protein>
    <submittedName>
        <fullName evidence="2">Uncharacterized protein</fullName>
    </submittedName>
</protein>